<evidence type="ECO:0000313" key="2">
    <source>
        <dbReference type="Proteomes" id="UP000821837"/>
    </source>
</evidence>
<dbReference type="InterPro" id="IPR028364">
    <property type="entry name" value="Ribosomal_uL1/biogenesis"/>
</dbReference>
<dbReference type="AlphaFoldDB" id="A0A9D4PFM6"/>
<organism evidence="1 2">
    <name type="scientific">Rhipicephalus sanguineus</name>
    <name type="common">Brown dog tick</name>
    <name type="synonym">Ixodes sanguineus</name>
    <dbReference type="NCBI Taxonomy" id="34632"/>
    <lineage>
        <taxon>Eukaryota</taxon>
        <taxon>Metazoa</taxon>
        <taxon>Ecdysozoa</taxon>
        <taxon>Arthropoda</taxon>
        <taxon>Chelicerata</taxon>
        <taxon>Arachnida</taxon>
        <taxon>Acari</taxon>
        <taxon>Parasitiformes</taxon>
        <taxon>Ixodida</taxon>
        <taxon>Ixodoidea</taxon>
        <taxon>Ixodidae</taxon>
        <taxon>Rhipicephalinae</taxon>
        <taxon>Rhipicephalus</taxon>
        <taxon>Rhipicephalus</taxon>
    </lineage>
</organism>
<dbReference type="EMBL" id="JABSTV010001254">
    <property type="protein sequence ID" value="KAH7939312.1"/>
    <property type="molecule type" value="Genomic_DNA"/>
</dbReference>
<evidence type="ECO:0000313" key="1">
    <source>
        <dbReference type="EMBL" id="KAH7939312.1"/>
    </source>
</evidence>
<protein>
    <submittedName>
        <fullName evidence="1">Uncharacterized protein</fullName>
    </submittedName>
</protein>
<proteinExistence type="predicted"/>
<name>A0A9D4PFM6_RHISA</name>
<dbReference type="Gene3D" id="3.30.190.20">
    <property type="match status" value="1"/>
</dbReference>
<accession>A0A9D4PFM6</accession>
<dbReference type="Proteomes" id="UP000821837">
    <property type="component" value="Chromosome 8"/>
</dbReference>
<reference evidence="1" key="2">
    <citation type="submission" date="2021-09" db="EMBL/GenBank/DDBJ databases">
        <authorList>
            <person name="Jia N."/>
            <person name="Wang J."/>
            <person name="Shi W."/>
            <person name="Du L."/>
            <person name="Sun Y."/>
            <person name="Zhan W."/>
            <person name="Jiang J."/>
            <person name="Wang Q."/>
            <person name="Zhang B."/>
            <person name="Ji P."/>
            <person name="Sakyi L.B."/>
            <person name="Cui X."/>
            <person name="Yuan T."/>
            <person name="Jiang B."/>
            <person name="Yang W."/>
            <person name="Lam T.T.-Y."/>
            <person name="Chang Q."/>
            <person name="Ding S."/>
            <person name="Wang X."/>
            <person name="Zhu J."/>
            <person name="Ruan X."/>
            <person name="Zhao L."/>
            <person name="Wei J."/>
            <person name="Que T."/>
            <person name="Du C."/>
            <person name="Cheng J."/>
            <person name="Dai P."/>
            <person name="Han X."/>
            <person name="Huang E."/>
            <person name="Gao Y."/>
            <person name="Liu J."/>
            <person name="Shao H."/>
            <person name="Ye R."/>
            <person name="Li L."/>
            <person name="Wei W."/>
            <person name="Wang X."/>
            <person name="Wang C."/>
            <person name="Huo Q."/>
            <person name="Li W."/>
            <person name="Guo W."/>
            <person name="Chen H."/>
            <person name="Chen S."/>
            <person name="Zhou L."/>
            <person name="Zhou L."/>
            <person name="Ni X."/>
            <person name="Tian J."/>
            <person name="Zhou Y."/>
            <person name="Sheng Y."/>
            <person name="Liu T."/>
            <person name="Pan Y."/>
            <person name="Xia L."/>
            <person name="Li J."/>
            <person name="Zhao F."/>
            <person name="Cao W."/>
        </authorList>
    </citation>
    <scope>NUCLEOTIDE SEQUENCE</scope>
    <source>
        <strain evidence="1">Rsan-2018</strain>
        <tissue evidence="1">Larvae</tissue>
    </source>
</reference>
<dbReference type="SUPFAM" id="SSF56808">
    <property type="entry name" value="Ribosomal protein L1"/>
    <property type="match status" value="1"/>
</dbReference>
<reference evidence="1" key="1">
    <citation type="journal article" date="2020" name="Cell">
        <title>Large-Scale Comparative Analyses of Tick Genomes Elucidate Their Genetic Diversity and Vector Capacities.</title>
        <authorList>
            <consortium name="Tick Genome and Microbiome Consortium (TIGMIC)"/>
            <person name="Jia N."/>
            <person name="Wang J."/>
            <person name="Shi W."/>
            <person name="Du L."/>
            <person name="Sun Y."/>
            <person name="Zhan W."/>
            <person name="Jiang J.F."/>
            <person name="Wang Q."/>
            <person name="Zhang B."/>
            <person name="Ji P."/>
            <person name="Bell-Sakyi L."/>
            <person name="Cui X.M."/>
            <person name="Yuan T.T."/>
            <person name="Jiang B.G."/>
            <person name="Yang W.F."/>
            <person name="Lam T.T."/>
            <person name="Chang Q.C."/>
            <person name="Ding S.J."/>
            <person name="Wang X.J."/>
            <person name="Zhu J.G."/>
            <person name="Ruan X.D."/>
            <person name="Zhao L."/>
            <person name="Wei J.T."/>
            <person name="Ye R.Z."/>
            <person name="Que T.C."/>
            <person name="Du C.H."/>
            <person name="Zhou Y.H."/>
            <person name="Cheng J.X."/>
            <person name="Dai P.F."/>
            <person name="Guo W.B."/>
            <person name="Han X.H."/>
            <person name="Huang E.J."/>
            <person name="Li L.F."/>
            <person name="Wei W."/>
            <person name="Gao Y.C."/>
            <person name="Liu J.Z."/>
            <person name="Shao H.Z."/>
            <person name="Wang X."/>
            <person name="Wang C.C."/>
            <person name="Yang T.C."/>
            <person name="Huo Q.B."/>
            <person name="Li W."/>
            <person name="Chen H.Y."/>
            <person name="Chen S.E."/>
            <person name="Zhou L.G."/>
            <person name="Ni X.B."/>
            <person name="Tian J.H."/>
            <person name="Sheng Y."/>
            <person name="Liu T."/>
            <person name="Pan Y.S."/>
            <person name="Xia L.Y."/>
            <person name="Li J."/>
            <person name="Zhao F."/>
            <person name="Cao W.C."/>
        </authorList>
    </citation>
    <scope>NUCLEOTIDE SEQUENCE</scope>
    <source>
        <strain evidence="1">Rsan-2018</strain>
    </source>
</reference>
<dbReference type="InterPro" id="IPR023674">
    <property type="entry name" value="Ribosomal_uL1-like"/>
</dbReference>
<sequence>MTDNRAALALGSVVGDLFKKEVKKATFSICVGHVNMSADELAENVKATEAQLLERLMKGWDHVHTLFLKSTMGPAFKLC</sequence>
<comment type="caution">
    <text evidence="1">The sequence shown here is derived from an EMBL/GenBank/DDBJ whole genome shotgun (WGS) entry which is preliminary data.</text>
</comment>
<keyword evidence="2" id="KW-1185">Reference proteome</keyword>
<dbReference type="Pfam" id="PF00687">
    <property type="entry name" value="Ribosomal_L1"/>
    <property type="match status" value="1"/>
</dbReference>
<gene>
    <name evidence="1" type="ORF">HPB52_010584</name>
</gene>